<dbReference type="Proteomes" id="UP001501759">
    <property type="component" value="Unassembled WGS sequence"/>
</dbReference>
<dbReference type="EMBL" id="BAABKB010000045">
    <property type="protein sequence ID" value="GAA5035689.1"/>
    <property type="molecule type" value="Genomic_DNA"/>
</dbReference>
<keyword evidence="2" id="KW-1185">Reference proteome</keyword>
<reference evidence="2" key="1">
    <citation type="journal article" date="2019" name="Int. J. Syst. Evol. Microbiol.">
        <title>The Global Catalogue of Microorganisms (GCM) 10K type strain sequencing project: providing services to taxonomists for standard genome sequencing and annotation.</title>
        <authorList>
            <consortium name="The Broad Institute Genomics Platform"/>
            <consortium name="The Broad Institute Genome Sequencing Center for Infectious Disease"/>
            <person name="Wu L."/>
            <person name="Ma J."/>
        </authorList>
    </citation>
    <scope>NUCLEOTIDE SEQUENCE [LARGE SCALE GENOMIC DNA]</scope>
    <source>
        <strain evidence="2">JCM 18409</strain>
    </source>
</reference>
<evidence type="ECO:0000313" key="1">
    <source>
        <dbReference type="EMBL" id="GAA5035689.1"/>
    </source>
</evidence>
<sequence>MCGPWSAQSRYTNRVGQQIRSCDRRPEPALQQYWARSGRADRRGRQVGAFVAAFSEPFYYWVWLGVSTDQERDACRQDVTIDGRVRRVAAEYRMTELYHGFTIESQETVDRDYEGRWFHRLR</sequence>
<organism evidence="1 2">
    <name type="scientific">Streptomyces siamensis</name>
    <dbReference type="NCBI Taxonomy" id="1274986"/>
    <lineage>
        <taxon>Bacteria</taxon>
        <taxon>Bacillati</taxon>
        <taxon>Actinomycetota</taxon>
        <taxon>Actinomycetes</taxon>
        <taxon>Kitasatosporales</taxon>
        <taxon>Streptomycetaceae</taxon>
        <taxon>Streptomyces</taxon>
    </lineage>
</organism>
<proteinExistence type="predicted"/>
<protein>
    <submittedName>
        <fullName evidence="1">Uncharacterized protein</fullName>
    </submittedName>
</protein>
<comment type="caution">
    <text evidence="1">The sequence shown here is derived from an EMBL/GenBank/DDBJ whole genome shotgun (WGS) entry which is preliminary data.</text>
</comment>
<name>A0ABP9JP53_9ACTN</name>
<evidence type="ECO:0000313" key="2">
    <source>
        <dbReference type="Proteomes" id="UP001501759"/>
    </source>
</evidence>
<accession>A0ABP9JP53</accession>
<gene>
    <name evidence="1" type="ORF">GCM10023335_81740</name>
</gene>